<accession>A0ABY7AFW7</accession>
<keyword evidence="3" id="KW-1185">Reference proteome</keyword>
<protein>
    <submittedName>
        <fullName evidence="2">GNAT family N-acetyltransferase</fullName>
    </submittedName>
</protein>
<dbReference type="PANTHER" id="PTHR43792">
    <property type="entry name" value="GNAT FAMILY, PUTATIVE (AFU_ORTHOLOGUE AFUA_3G00765)-RELATED-RELATED"/>
    <property type="match status" value="1"/>
</dbReference>
<name>A0ABY7AFW7_9FIRM</name>
<dbReference type="Proteomes" id="UP001163115">
    <property type="component" value="Chromosome"/>
</dbReference>
<dbReference type="EMBL" id="CP113524">
    <property type="protein sequence ID" value="WAJ24358.1"/>
    <property type="molecule type" value="Genomic_DNA"/>
</dbReference>
<dbReference type="InterPro" id="IPR051531">
    <property type="entry name" value="N-acetyltransferase"/>
</dbReference>
<evidence type="ECO:0000313" key="3">
    <source>
        <dbReference type="Proteomes" id="UP001163115"/>
    </source>
</evidence>
<proteinExistence type="predicted"/>
<feature type="domain" description="N-acetyltransferase" evidence="1">
    <location>
        <begin position="19"/>
        <end position="184"/>
    </location>
</feature>
<evidence type="ECO:0000259" key="1">
    <source>
        <dbReference type="PROSITE" id="PS51186"/>
    </source>
</evidence>
<gene>
    <name evidence="2" type="ORF">OW255_02210</name>
</gene>
<dbReference type="Pfam" id="PF13302">
    <property type="entry name" value="Acetyltransf_3"/>
    <property type="match status" value="1"/>
</dbReference>
<sequence>MKSFHDYFDCVPYLESQRLILRPFSRLDMAEYFDILRDDQVQKYLGGGVPLFDKEPHISNWLNNINGRLLKSKTVFTWCVEEKSTGKIAGRVDLGGFQKKTMAEISYHFGRSFWGYGVATEVVEKVTSFGLENLNLQRIQGLVRVENTASIHVLEKNGYKKEGVLHCYPFGKEFHTVVMMAIVSPKLDE</sequence>
<evidence type="ECO:0000313" key="2">
    <source>
        <dbReference type="EMBL" id="WAJ24358.1"/>
    </source>
</evidence>
<dbReference type="SUPFAM" id="SSF55729">
    <property type="entry name" value="Acyl-CoA N-acyltransferases (Nat)"/>
    <property type="match status" value="1"/>
</dbReference>
<dbReference type="InterPro" id="IPR000182">
    <property type="entry name" value="GNAT_dom"/>
</dbReference>
<dbReference type="RefSeq" id="WP_268115481.1">
    <property type="nucleotide sequence ID" value="NZ_CP113524.1"/>
</dbReference>
<organism evidence="2 3">
    <name type="scientific">Lacrimispora xylanolytica</name>
    <dbReference type="NCBI Taxonomy" id="29375"/>
    <lineage>
        <taxon>Bacteria</taxon>
        <taxon>Bacillati</taxon>
        <taxon>Bacillota</taxon>
        <taxon>Clostridia</taxon>
        <taxon>Lachnospirales</taxon>
        <taxon>Lachnospiraceae</taxon>
        <taxon>Lacrimispora</taxon>
    </lineage>
</organism>
<dbReference type="InterPro" id="IPR016181">
    <property type="entry name" value="Acyl_CoA_acyltransferase"/>
</dbReference>
<dbReference type="Gene3D" id="3.40.630.30">
    <property type="match status" value="1"/>
</dbReference>
<reference evidence="2" key="1">
    <citation type="submission" date="2022-11" db="EMBL/GenBank/DDBJ databases">
        <title>Lacrimispora xylanolytica sy1, complete genome.</title>
        <authorList>
            <person name="Choi S."/>
        </authorList>
    </citation>
    <scope>NUCLEOTIDE SEQUENCE</scope>
    <source>
        <strain evidence="2">Sy1</strain>
    </source>
</reference>
<dbReference type="PROSITE" id="PS51186">
    <property type="entry name" value="GNAT"/>
    <property type="match status" value="1"/>
</dbReference>